<evidence type="ECO:0000256" key="3">
    <source>
        <dbReference type="ARBA" id="ARBA00023295"/>
    </source>
</evidence>
<feature type="domain" description="GH26" evidence="6">
    <location>
        <begin position="52"/>
        <end position="342"/>
    </location>
</feature>
<organism evidence="7 8">
    <name type="scientific">Microbotryum saponariae</name>
    <dbReference type="NCBI Taxonomy" id="289078"/>
    <lineage>
        <taxon>Eukaryota</taxon>
        <taxon>Fungi</taxon>
        <taxon>Dikarya</taxon>
        <taxon>Basidiomycota</taxon>
        <taxon>Pucciniomycotina</taxon>
        <taxon>Microbotryomycetes</taxon>
        <taxon>Microbotryales</taxon>
        <taxon>Microbotryaceae</taxon>
        <taxon>Microbotryum</taxon>
    </lineage>
</organism>
<dbReference type="PROSITE" id="PS51764">
    <property type="entry name" value="GH26"/>
    <property type="match status" value="1"/>
</dbReference>
<protein>
    <submittedName>
        <fullName evidence="7">BZ3500_MvSof-1268-A1-R1_Chr1-3g01710 protein</fullName>
    </submittedName>
</protein>
<proteinExistence type="inferred from homology"/>
<gene>
    <name evidence="7" type="ORF">BZ3500_MVSOF-1268-A1-R1_CHR1-3G01710</name>
</gene>
<evidence type="ECO:0000313" key="8">
    <source>
        <dbReference type="Proteomes" id="UP000249723"/>
    </source>
</evidence>
<evidence type="ECO:0000256" key="2">
    <source>
        <dbReference type="ARBA" id="ARBA00022801"/>
    </source>
</evidence>
<reference evidence="8" key="1">
    <citation type="submission" date="2016-10" db="EMBL/GenBank/DDBJ databases">
        <authorList>
            <person name="Jeantristanb JTB J.-T."/>
            <person name="Ricardo R."/>
        </authorList>
    </citation>
    <scope>NUCLEOTIDE SEQUENCE [LARGE SCALE GENOMIC DNA]</scope>
</reference>
<evidence type="ECO:0000313" key="7">
    <source>
        <dbReference type="EMBL" id="SCZ89991.1"/>
    </source>
</evidence>
<keyword evidence="3" id="KW-0326">Glycosidase</keyword>
<dbReference type="PANTHER" id="PTHR40079">
    <property type="entry name" value="MANNAN ENDO-1,4-BETA-MANNOSIDASE E-RELATED"/>
    <property type="match status" value="1"/>
</dbReference>
<keyword evidence="5" id="KW-0472">Membrane</keyword>
<accession>A0A2X0MPP9</accession>
<evidence type="ECO:0000256" key="1">
    <source>
        <dbReference type="ARBA" id="ARBA00007754"/>
    </source>
</evidence>
<feature type="transmembrane region" description="Helical" evidence="5">
    <location>
        <begin position="458"/>
        <end position="476"/>
    </location>
</feature>
<dbReference type="Proteomes" id="UP000249723">
    <property type="component" value="Unassembled WGS sequence"/>
</dbReference>
<keyword evidence="2" id="KW-0378">Hydrolase</keyword>
<evidence type="ECO:0000256" key="5">
    <source>
        <dbReference type="SAM" id="Phobius"/>
    </source>
</evidence>
<keyword evidence="5" id="KW-1133">Transmembrane helix</keyword>
<keyword evidence="8" id="KW-1185">Reference proteome</keyword>
<dbReference type="InterPro" id="IPR000805">
    <property type="entry name" value="Glyco_hydro_26"/>
</dbReference>
<dbReference type="InterPro" id="IPR017853">
    <property type="entry name" value="GH"/>
</dbReference>
<comment type="similarity">
    <text evidence="1 4">Belongs to the glycosyl hydrolase 26 family.</text>
</comment>
<dbReference type="Gene3D" id="3.20.20.80">
    <property type="entry name" value="Glycosidases"/>
    <property type="match status" value="1"/>
</dbReference>
<dbReference type="OrthoDB" id="428177at2759"/>
<comment type="caution">
    <text evidence="4">Lacks conserved residue(s) required for the propagation of feature annotation.</text>
</comment>
<evidence type="ECO:0000259" key="6">
    <source>
        <dbReference type="PROSITE" id="PS51764"/>
    </source>
</evidence>
<dbReference type="SUPFAM" id="SSF51445">
    <property type="entry name" value="(Trans)glycosidases"/>
    <property type="match status" value="1"/>
</dbReference>
<dbReference type="AlphaFoldDB" id="A0A2X0MPP9"/>
<dbReference type="GO" id="GO:0006080">
    <property type="term" value="P:substituted mannan metabolic process"/>
    <property type="evidence" value="ECO:0007669"/>
    <property type="project" value="InterPro"/>
</dbReference>
<sequence>MLSPCHRVRSLVTLPTVPTALPATTCCHYVIVVLLIVLNCDLTALVSAQSYKPIRALPGLPSNGIRQGPIAIGVLPDWSHEGPTDINRALGAGVSIIGDYINFSPSNYDMRQVEYHLPEVRRIVRGNVKAVYAPAFLYGASLNTWTPAMTQQIAATVKEVNQQGIVVYLRLLFEMNGGWMAYGLQPNLYRQIWVDVTNAVRAATNETYMLWAPNIWSGAVSDSSQGYIPYFPGEAYVDIAGLSYYSLGYQKLVNQAPATNMFRDGFQSFYDLMTPANGSTGSKNPLKLSGPIPIVIAETSAPFYYELPNSDPYYDQAGQSRARMGCALLLALSQSDLRDLESVSAGDTDIAGPLPNLTRYTPSLKSPPFPRSDDELYLKATWFVQMTSNTTAIRFPNLQAVSLFNYLKRGGEGTEVLVDFRAVGGNQTVEDWFRNVIGNQTAYEIGYTGAAGRVSSSIFGAVGIWVPIALAVALGVDIL</sequence>
<name>A0A2X0MPP9_9BASI</name>
<dbReference type="EMBL" id="FMWP01000014">
    <property type="protein sequence ID" value="SCZ89991.1"/>
    <property type="molecule type" value="Genomic_DNA"/>
</dbReference>
<dbReference type="GO" id="GO:0016985">
    <property type="term" value="F:mannan endo-1,4-beta-mannosidase activity"/>
    <property type="evidence" value="ECO:0007669"/>
    <property type="project" value="InterPro"/>
</dbReference>
<dbReference type="InterPro" id="IPR022790">
    <property type="entry name" value="GH26_dom"/>
</dbReference>
<dbReference type="Pfam" id="PF02156">
    <property type="entry name" value="Glyco_hydro_26"/>
    <property type="match status" value="1"/>
</dbReference>
<dbReference type="PANTHER" id="PTHR40079:SF6">
    <property type="entry name" value="GH26 DOMAIN-CONTAINING PROTEIN"/>
    <property type="match status" value="1"/>
</dbReference>
<keyword evidence="5" id="KW-0812">Transmembrane</keyword>
<evidence type="ECO:0000256" key="4">
    <source>
        <dbReference type="PROSITE-ProRule" id="PRU01100"/>
    </source>
</evidence>